<dbReference type="Pfam" id="PF00535">
    <property type="entry name" value="Glycos_transf_2"/>
    <property type="match status" value="1"/>
</dbReference>
<name>A0A1Y4LR39_9FIRM</name>
<dbReference type="SUPFAM" id="SSF53448">
    <property type="entry name" value="Nucleotide-diphospho-sugar transferases"/>
    <property type="match status" value="1"/>
</dbReference>
<comment type="caution">
    <text evidence="2">The sequence shown here is derived from an EMBL/GenBank/DDBJ whole genome shotgun (WGS) entry which is preliminary data.</text>
</comment>
<organism evidence="2 3">
    <name type="scientific">Faecalitalea cylindroides</name>
    <dbReference type="NCBI Taxonomy" id="39483"/>
    <lineage>
        <taxon>Bacteria</taxon>
        <taxon>Bacillati</taxon>
        <taxon>Bacillota</taxon>
        <taxon>Erysipelotrichia</taxon>
        <taxon>Erysipelotrichales</taxon>
        <taxon>Erysipelotrichaceae</taxon>
        <taxon>Faecalitalea</taxon>
    </lineage>
</organism>
<sequence>MPTYNCGKYIEESILSVINQTLQDWELQIVDDCSSDNTFEILNPYLEKYPNIHYYCLKKNSGPAVARTEAIKRSKGKYIAFLDSDDIWMPEKLQKQISFMETNNYLFSCTAYRQMNENGETLNIAYIPPEKTNYKKMIRLSNPIGNLTVMYNQERLGKFEVPPIKKRNDFALWLQILKETDYCYGMNEVLGMYRVGRKDSVSSNKLKQAKYHWQLYHGIEKHNLFRSFYELCCWGFVKGTGIGLTKERIL</sequence>
<evidence type="ECO:0000313" key="2">
    <source>
        <dbReference type="EMBL" id="OUP58049.1"/>
    </source>
</evidence>
<dbReference type="Proteomes" id="UP000195447">
    <property type="component" value="Unassembled WGS sequence"/>
</dbReference>
<feature type="domain" description="Glycosyltransferase 2-like" evidence="1">
    <location>
        <begin position="1"/>
        <end position="131"/>
    </location>
</feature>
<dbReference type="Gene3D" id="3.90.550.10">
    <property type="entry name" value="Spore Coat Polysaccharide Biosynthesis Protein SpsA, Chain A"/>
    <property type="match status" value="1"/>
</dbReference>
<accession>A0A1Y4LR39</accession>
<evidence type="ECO:0000259" key="1">
    <source>
        <dbReference type="Pfam" id="PF00535"/>
    </source>
</evidence>
<dbReference type="GO" id="GO:0016758">
    <property type="term" value="F:hexosyltransferase activity"/>
    <property type="evidence" value="ECO:0007669"/>
    <property type="project" value="UniProtKB-ARBA"/>
</dbReference>
<dbReference type="PANTHER" id="PTHR22916">
    <property type="entry name" value="GLYCOSYLTRANSFERASE"/>
    <property type="match status" value="1"/>
</dbReference>
<dbReference type="PANTHER" id="PTHR22916:SF3">
    <property type="entry name" value="UDP-GLCNAC:BETAGAL BETA-1,3-N-ACETYLGLUCOSAMINYLTRANSFERASE-LIKE PROTEIN 1"/>
    <property type="match status" value="1"/>
</dbReference>
<gene>
    <name evidence="2" type="ORF">B5F14_08305</name>
</gene>
<evidence type="ECO:0000313" key="3">
    <source>
        <dbReference type="Proteomes" id="UP000195447"/>
    </source>
</evidence>
<keyword evidence="3" id="KW-1185">Reference proteome</keyword>
<dbReference type="CDD" id="cd00761">
    <property type="entry name" value="Glyco_tranf_GTA_type"/>
    <property type="match status" value="1"/>
</dbReference>
<dbReference type="InterPro" id="IPR001173">
    <property type="entry name" value="Glyco_trans_2-like"/>
</dbReference>
<dbReference type="AlphaFoldDB" id="A0A1Y4LR39"/>
<dbReference type="InterPro" id="IPR029044">
    <property type="entry name" value="Nucleotide-diphossugar_trans"/>
</dbReference>
<protein>
    <submittedName>
        <fullName evidence="2">Glycosyl transferase</fullName>
    </submittedName>
</protein>
<reference evidence="3" key="1">
    <citation type="submission" date="2017-04" db="EMBL/GenBank/DDBJ databases">
        <title>Function of individual gut microbiota members based on whole genome sequencing of pure cultures obtained from chicken caecum.</title>
        <authorList>
            <person name="Medvecky M."/>
            <person name="Cejkova D."/>
            <person name="Polansky O."/>
            <person name="Karasova D."/>
            <person name="Kubasova T."/>
            <person name="Cizek A."/>
            <person name="Rychlik I."/>
        </authorList>
    </citation>
    <scope>NUCLEOTIDE SEQUENCE [LARGE SCALE GENOMIC DNA]</scope>
    <source>
        <strain evidence="3">An178</strain>
    </source>
</reference>
<dbReference type="EMBL" id="NFKM01000018">
    <property type="protein sequence ID" value="OUP58049.1"/>
    <property type="molecule type" value="Genomic_DNA"/>
</dbReference>
<proteinExistence type="predicted"/>
<keyword evidence="2" id="KW-0808">Transferase</keyword>